<sequence>AGAQALIKQEGVQIKKAGAKKRIPQNARALKVKTKDEPRSQAGRGTRSRNS</sequence>
<dbReference type="Proteomes" id="UP000033860">
    <property type="component" value="Unassembled WGS sequence"/>
</dbReference>
<dbReference type="EMBL" id="LCNT01000001">
    <property type="protein sequence ID" value="KKU62074.1"/>
    <property type="molecule type" value="Genomic_DNA"/>
</dbReference>
<reference evidence="2 3" key="1">
    <citation type="journal article" date="2015" name="Nature">
        <title>rRNA introns, odd ribosomes, and small enigmatic genomes across a large radiation of phyla.</title>
        <authorList>
            <person name="Brown C.T."/>
            <person name="Hug L.A."/>
            <person name="Thomas B.C."/>
            <person name="Sharon I."/>
            <person name="Castelle C.J."/>
            <person name="Singh A."/>
            <person name="Wilkins M.J."/>
            <person name="Williams K.H."/>
            <person name="Banfield J.F."/>
        </authorList>
    </citation>
    <scope>NUCLEOTIDE SEQUENCE [LARGE SCALE GENOMIC DNA]</scope>
</reference>
<feature type="region of interest" description="Disordered" evidence="1">
    <location>
        <begin position="13"/>
        <end position="51"/>
    </location>
</feature>
<feature type="non-terminal residue" evidence="2">
    <location>
        <position position="1"/>
    </location>
</feature>
<proteinExistence type="predicted"/>
<comment type="caution">
    <text evidence="2">The sequence shown here is derived from an EMBL/GenBank/DDBJ whole genome shotgun (WGS) entry which is preliminary data.</text>
</comment>
<gene>
    <name evidence="2" type="ORF">UX85_C0001G0288</name>
</gene>
<name>A0A0G1RXK6_9BACT</name>
<protein>
    <submittedName>
        <fullName evidence="2">Uncharacterized protein</fullName>
    </submittedName>
</protein>
<dbReference type="AlphaFoldDB" id="A0A0G1RXK6"/>
<evidence type="ECO:0000313" key="2">
    <source>
        <dbReference type="EMBL" id="KKU62074.1"/>
    </source>
</evidence>
<organism evidence="2 3">
    <name type="scientific">Candidatus Beckwithbacteria bacterium GW2011_GWB1_47_15</name>
    <dbReference type="NCBI Taxonomy" id="1618371"/>
    <lineage>
        <taxon>Bacteria</taxon>
        <taxon>Candidatus Beckwithiibacteriota</taxon>
    </lineage>
</organism>
<evidence type="ECO:0000256" key="1">
    <source>
        <dbReference type="SAM" id="MobiDB-lite"/>
    </source>
</evidence>
<evidence type="ECO:0000313" key="3">
    <source>
        <dbReference type="Proteomes" id="UP000033860"/>
    </source>
</evidence>
<accession>A0A0G1RXK6</accession>